<dbReference type="Proteomes" id="UP000823964">
    <property type="component" value="Unassembled WGS sequence"/>
</dbReference>
<dbReference type="Pfam" id="PF09982">
    <property type="entry name" value="LpxR"/>
    <property type="match status" value="1"/>
</dbReference>
<name>A0A9D1VC23_9BACT</name>
<feature type="chain" id="PRO_5038592266" evidence="1">
    <location>
        <begin position="16"/>
        <end position="325"/>
    </location>
</feature>
<reference evidence="2" key="1">
    <citation type="journal article" date="2021" name="PeerJ">
        <title>Extensive microbial diversity within the chicken gut microbiome revealed by metagenomics and culture.</title>
        <authorList>
            <person name="Gilroy R."/>
            <person name="Ravi A."/>
            <person name="Getino M."/>
            <person name="Pursley I."/>
            <person name="Horton D.L."/>
            <person name="Alikhan N.F."/>
            <person name="Baker D."/>
            <person name="Gharbi K."/>
            <person name="Hall N."/>
            <person name="Watson M."/>
            <person name="Adriaenssens E.M."/>
            <person name="Foster-Nyarko E."/>
            <person name="Jarju S."/>
            <person name="Secka A."/>
            <person name="Antonio M."/>
            <person name="Oren A."/>
            <person name="Chaudhuri R.R."/>
            <person name="La Ragione R."/>
            <person name="Hildebrand F."/>
            <person name="Pallen M.J."/>
        </authorList>
    </citation>
    <scope>NUCLEOTIDE SEQUENCE</scope>
    <source>
        <strain evidence="2">14975</strain>
    </source>
</reference>
<keyword evidence="1" id="KW-0732">Signal</keyword>
<dbReference type="InterPro" id="IPR018707">
    <property type="entry name" value="LpxR"/>
</dbReference>
<protein>
    <submittedName>
        <fullName evidence="2">Lipid A deacylase LpxR family protein</fullName>
    </submittedName>
</protein>
<proteinExistence type="predicted"/>
<dbReference type="AlphaFoldDB" id="A0A9D1VC23"/>
<dbReference type="EMBL" id="DXFQ01000139">
    <property type="protein sequence ID" value="HIX20432.1"/>
    <property type="molecule type" value="Genomic_DNA"/>
</dbReference>
<dbReference type="InterPro" id="IPR037107">
    <property type="entry name" value="Put_OMP_sf"/>
</dbReference>
<evidence type="ECO:0000313" key="3">
    <source>
        <dbReference type="Proteomes" id="UP000823964"/>
    </source>
</evidence>
<sequence>MSLFPVLLMAAAAGAAGYWNPIPQPGEEGYTTDPRHNLRVILENDSPFGSDCDYTHGTRIDYTQAIDEQRHRWWGISLTQNIYTPETNSRYYYPNEHPYAGYMAVGAAYLMRGEDFGASFEFQLGVTGKPSIAQDCQWFIHELGGMDQWRGWHHQIPSEVTLQLTSRQDYRLEFLECECANGLQTDSTIYTREEVGTVAIAAGIGATYRIGVNLPPATANCGNAAGDYGVSLIEPTRYNPSRASYYMVMSGGVKYVARDMFIDGGVFHSFESKCSREPWQGEVRLGFGVRYHGIDYYAGAMYRSPTFDKQNRETLLGVVDISWNW</sequence>
<accession>A0A9D1VC23</accession>
<gene>
    <name evidence="2" type="ORF">H9862_07530</name>
</gene>
<comment type="caution">
    <text evidence="2">The sequence shown here is derived from an EMBL/GenBank/DDBJ whole genome shotgun (WGS) entry which is preliminary data.</text>
</comment>
<feature type="signal peptide" evidence="1">
    <location>
        <begin position="1"/>
        <end position="15"/>
    </location>
</feature>
<organism evidence="2 3">
    <name type="scientific">Candidatus Akkermansia intestinigallinarum</name>
    <dbReference type="NCBI Taxonomy" id="2838431"/>
    <lineage>
        <taxon>Bacteria</taxon>
        <taxon>Pseudomonadati</taxon>
        <taxon>Verrucomicrobiota</taxon>
        <taxon>Verrucomicrobiia</taxon>
        <taxon>Verrucomicrobiales</taxon>
        <taxon>Akkermansiaceae</taxon>
        <taxon>Akkermansia</taxon>
    </lineage>
</organism>
<evidence type="ECO:0000313" key="2">
    <source>
        <dbReference type="EMBL" id="HIX20432.1"/>
    </source>
</evidence>
<reference evidence="2" key="2">
    <citation type="submission" date="2021-04" db="EMBL/GenBank/DDBJ databases">
        <authorList>
            <person name="Gilroy R."/>
        </authorList>
    </citation>
    <scope>NUCLEOTIDE SEQUENCE</scope>
    <source>
        <strain evidence="2">14975</strain>
    </source>
</reference>
<dbReference type="Gene3D" id="2.40.128.140">
    <property type="entry name" value="Outer membrane protein"/>
    <property type="match status" value="1"/>
</dbReference>
<evidence type="ECO:0000256" key="1">
    <source>
        <dbReference type="SAM" id="SignalP"/>
    </source>
</evidence>